<keyword evidence="3" id="KW-0489">Methyltransferase</keyword>
<dbReference type="GO" id="GO:0008170">
    <property type="term" value="F:N-methyltransferase activity"/>
    <property type="evidence" value="ECO:0007669"/>
    <property type="project" value="InterPro"/>
</dbReference>
<dbReference type="Proteomes" id="UP000591626">
    <property type="component" value="Unassembled WGS sequence"/>
</dbReference>
<dbReference type="GO" id="GO:0009307">
    <property type="term" value="P:DNA restriction-modification system"/>
    <property type="evidence" value="ECO:0007669"/>
    <property type="project" value="UniProtKB-KW"/>
</dbReference>
<protein>
    <submittedName>
        <fullName evidence="3">N-6 DNA methylase</fullName>
    </submittedName>
</protein>
<accession>A0AAP7CC28</accession>
<dbReference type="InterPro" id="IPR003356">
    <property type="entry name" value="DNA_methylase_A-5"/>
</dbReference>
<comment type="caution">
    <text evidence="3">The sequence shown here is derived from an EMBL/GenBank/DDBJ whole genome shotgun (WGS) entry which is preliminary data.</text>
</comment>
<dbReference type="GO" id="GO:0032259">
    <property type="term" value="P:methylation"/>
    <property type="evidence" value="ECO:0007669"/>
    <property type="project" value="UniProtKB-KW"/>
</dbReference>
<sequence length="509" mass="55627">MPQGSNFSAKRVTATLNRLRAHPEIAGQQAWLRGIAAHSNALRPDLAPVVESYLGVEPLAEDVFENMTIGEIAVCYEAFLALSDSKARKDAGQYFTPDDAAAFMAQHVNRFPEGTWVDPCCGTGVLAWHLARKVDGDVGGFVAKQLILVDIDPVALHTAVVLLSHFLAPGDTAGFEALAARCVVADFLHDDIPDHDFVIMNPPYASTARDDTFATAATRDLFAYFMERVATTSRGFIAVTPASYLGAPKFAGLRLLIDDHLTGGDITVFDNVPDTLFRGYKFGSSNTSKTNFVRAAVTVCPPGASAWRVTPILRWRAASRAALLAKAPHLLAARQIGPGGEWLKIHPDHQEIWQQMQGWERTIADLVVPGPTEFSLTVATTPRYYISAAFGELSRRSKQVLHFATAHDRDLAAVTLNSSAPYLWWRWHDGGVSLTRRVLMSVPVPDIEPVLISDIRASERDNLVTKLNAGIVNENVKHPFALVERLNRVVFGRDVDVAAAYAQDLTQAP</sequence>
<evidence type="ECO:0000313" key="4">
    <source>
        <dbReference type="Proteomes" id="UP000591626"/>
    </source>
</evidence>
<dbReference type="Pfam" id="PF02384">
    <property type="entry name" value="N6_Mtase"/>
    <property type="match status" value="1"/>
</dbReference>
<name>A0AAP7CC28_9CORY</name>
<dbReference type="CDD" id="cd02440">
    <property type="entry name" value="AdoMet_MTases"/>
    <property type="match status" value="1"/>
</dbReference>
<dbReference type="InterPro" id="IPR029063">
    <property type="entry name" value="SAM-dependent_MTases_sf"/>
</dbReference>
<feature type="domain" description="DNA methylase adenine-specific" evidence="2">
    <location>
        <begin position="75"/>
        <end position="209"/>
    </location>
</feature>
<evidence type="ECO:0000313" key="3">
    <source>
        <dbReference type="EMBL" id="NJJ03664.1"/>
    </source>
</evidence>
<evidence type="ECO:0000256" key="1">
    <source>
        <dbReference type="ARBA" id="ARBA00022747"/>
    </source>
</evidence>
<dbReference type="RefSeq" id="WP_167616259.1">
    <property type="nucleotide sequence ID" value="NZ_JAAUVV010000006.1"/>
</dbReference>
<evidence type="ECO:0000259" key="2">
    <source>
        <dbReference type="Pfam" id="PF02384"/>
    </source>
</evidence>
<dbReference type="SUPFAM" id="SSF53335">
    <property type="entry name" value="S-adenosyl-L-methionine-dependent methyltransferases"/>
    <property type="match status" value="1"/>
</dbReference>
<proteinExistence type="predicted"/>
<reference evidence="3 4" key="1">
    <citation type="submission" date="2020-03" db="EMBL/GenBank/DDBJ databases">
        <title>Draft genome sequences of bacterial isolates from the female urobiome.</title>
        <authorList>
            <person name="Miller-Ensminger T."/>
            <person name="Wolfe A.J."/>
            <person name="Putonti C."/>
        </authorList>
    </citation>
    <scope>NUCLEOTIDE SEQUENCE [LARGE SCALE GENOMIC DNA]</scope>
    <source>
        <strain evidence="3 4">UMB8490</strain>
    </source>
</reference>
<dbReference type="AlphaFoldDB" id="A0AAP7CC28"/>
<dbReference type="Gene3D" id="3.40.50.150">
    <property type="entry name" value="Vaccinia Virus protein VP39"/>
    <property type="match status" value="1"/>
</dbReference>
<dbReference type="GO" id="GO:0003677">
    <property type="term" value="F:DNA binding"/>
    <property type="evidence" value="ECO:0007669"/>
    <property type="project" value="InterPro"/>
</dbReference>
<organism evidence="3 4">
    <name type="scientific">Corynebacterium coyleae</name>
    <dbReference type="NCBI Taxonomy" id="53374"/>
    <lineage>
        <taxon>Bacteria</taxon>
        <taxon>Bacillati</taxon>
        <taxon>Actinomycetota</taxon>
        <taxon>Actinomycetes</taxon>
        <taxon>Mycobacteriales</taxon>
        <taxon>Corynebacteriaceae</taxon>
        <taxon>Corynebacterium</taxon>
    </lineage>
</organism>
<dbReference type="PRINTS" id="PR00507">
    <property type="entry name" value="N12N6MTFRASE"/>
</dbReference>
<dbReference type="InterPro" id="IPR002052">
    <property type="entry name" value="DNA_methylase_N6_adenine_CS"/>
</dbReference>
<keyword evidence="1" id="KW-0680">Restriction system</keyword>
<keyword evidence="3" id="KW-0808">Transferase</keyword>
<dbReference type="PROSITE" id="PS00092">
    <property type="entry name" value="N6_MTASE"/>
    <property type="match status" value="1"/>
</dbReference>
<gene>
    <name evidence="3" type="ORF">HC138_04725</name>
</gene>
<dbReference type="EMBL" id="JAAUVV010000006">
    <property type="protein sequence ID" value="NJJ03664.1"/>
    <property type="molecule type" value="Genomic_DNA"/>
</dbReference>